<evidence type="ECO:0000313" key="3">
    <source>
        <dbReference type="Proteomes" id="UP000033661"/>
    </source>
</evidence>
<dbReference type="EMBL" id="LAOI01000001">
    <property type="protein sequence ID" value="KJV89615.1"/>
    <property type="molecule type" value="Genomic_DNA"/>
</dbReference>
<gene>
    <name evidence="2" type="ORF">RBEAN4_0594</name>
</gene>
<evidence type="ECO:0000313" key="2">
    <source>
        <dbReference type="EMBL" id="KJV89615.1"/>
    </source>
</evidence>
<feature type="region of interest" description="Disordered" evidence="1">
    <location>
        <begin position="1"/>
        <end position="38"/>
    </location>
</feature>
<comment type="caution">
    <text evidence="2">The sequence shown here is derived from an EMBL/GenBank/DDBJ whole genome shotgun (WGS) entry which is preliminary data.</text>
</comment>
<dbReference type="AlphaFoldDB" id="A0A0F3QAM0"/>
<dbReference type="PATRIC" id="fig|1359193.3.peg.578"/>
<evidence type="ECO:0000256" key="1">
    <source>
        <dbReference type="SAM" id="MobiDB-lite"/>
    </source>
</evidence>
<organism evidence="2 3">
    <name type="scientific">Rickettsia bellii str. RML An4</name>
    <dbReference type="NCBI Taxonomy" id="1359193"/>
    <lineage>
        <taxon>Bacteria</taxon>
        <taxon>Pseudomonadati</taxon>
        <taxon>Pseudomonadota</taxon>
        <taxon>Alphaproteobacteria</taxon>
        <taxon>Rickettsiales</taxon>
        <taxon>Rickettsiaceae</taxon>
        <taxon>Rickettsieae</taxon>
        <taxon>Rickettsia</taxon>
        <taxon>belli group</taxon>
    </lineage>
</organism>
<sequence length="38" mass="4008">MPSYEGDSMSSRGLSTGSRKTIKNTSVFLTGSRNQVAG</sequence>
<name>A0A0F3QAM0_RICBE</name>
<proteinExistence type="predicted"/>
<keyword evidence="3" id="KW-1185">Reference proteome</keyword>
<reference evidence="2 3" key="1">
    <citation type="submission" date="2015-02" db="EMBL/GenBank/DDBJ databases">
        <title>Genome Sequencing of Rickettsiales.</title>
        <authorList>
            <person name="Daugherty S.C."/>
            <person name="Su Q."/>
            <person name="Abolude K."/>
            <person name="Beier-Sexton M."/>
            <person name="Carlyon J.A."/>
            <person name="Carter R."/>
            <person name="Day N.P."/>
            <person name="Dumler S.J."/>
            <person name="Dyachenko V."/>
            <person name="Godinez A."/>
            <person name="Kurtti T.J."/>
            <person name="Lichay M."/>
            <person name="Mullins K.E."/>
            <person name="Ott S."/>
            <person name="Pappas-Brown V."/>
            <person name="Paris D.H."/>
            <person name="Patel P."/>
            <person name="Richards A.L."/>
            <person name="Sadzewicz L."/>
            <person name="Sears K."/>
            <person name="Seidman D."/>
            <person name="Sengamalay N."/>
            <person name="Stenos J."/>
            <person name="Tallon L.J."/>
            <person name="Vincent G."/>
            <person name="Fraser C.M."/>
            <person name="Munderloh U."/>
            <person name="Dunning-Hotopp J.C."/>
        </authorList>
    </citation>
    <scope>NUCLEOTIDE SEQUENCE [LARGE SCALE GENOMIC DNA]</scope>
    <source>
        <strain evidence="2 3">RML An4</strain>
    </source>
</reference>
<protein>
    <submittedName>
        <fullName evidence="2">Uncharacterized protein</fullName>
    </submittedName>
</protein>
<accession>A0A0F3QAM0</accession>
<dbReference type="Proteomes" id="UP000033661">
    <property type="component" value="Unassembled WGS sequence"/>
</dbReference>
<feature type="compositionally biased region" description="Polar residues" evidence="1">
    <location>
        <begin position="8"/>
        <end position="38"/>
    </location>
</feature>